<dbReference type="EMBL" id="CAJNNV010026851">
    <property type="protein sequence ID" value="CAE8619136.1"/>
    <property type="molecule type" value="Genomic_DNA"/>
</dbReference>
<protein>
    <submittedName>
        <fullName evidence="1">Uncharacterized protein</fullName>
    </submittedName>
</protein>
<name>A0A813FYK4_POLGL</name>
<dbReference type="Proteomes" id="UP000654075">
    <property type="component" value="Unassembled WGS sequence"/>
</dbReference>
<feature type="non-terminal residue" evidence="1">
    <location>
        <position position="120"/>
    </location>
</feature>
<gene>
    <name evidence="1" type="ORF">PGLA1383_LOCUS36729</name>
</gene>
<evidence type="ECO:0000313" key="1">
    <source>
        <dbReference type="EMBL" id="CAE8619136.1"/>
    </source>
</evidence>
<feature type="non-terminal residue" evidence="1">
    <location>
        <position position="1"/>
    </location>
</feature>
<comment type="caution">
    <text evidence="1">The sequence shown here is derived from an EMBL/GenBank/DDBJ whole genome shotgun (WGS) entry which is preliminary data.</text>
</comment>
<keyword evidence="2" id="KW-1185">Reference proteome</keyword>
<dbReference type="AlphaFoldDB" id="A0A813FYK4"/>
<organism evidence="1 2">
    <name type="scientific">Polarella glacialis</name>
    <name type="common">Dinoflagellate</name>
    <dbReference type="NCBI Taxonomy" id="89957"/>
    <lineage>
        <taxon>Eukaryota</taxon>
        <taxon>Sar</taxon>
        <taxon>Alveolata</taxon>
        <taxon>Dinophyceae</taxon>
        <taxon>Suessiales</taxon>
        <taxon>Suessiaceae</taxon>
        <taxon>Polarella</taxon>
    </lineage>
</organism>
<reference evidence="1" key="1">
    <citation type="submission" date="2021-02" db="EMBL/GenBank/DDBJ databases">
        <authorList>
            <person name="Dougan E. K."/>
            <person name="Rhodes N."/>
            <person name="Thang M."/>
            <person name="Chan C."/>
        </authorList>
    </citation>
    <scope>NUCLEOTIDE SEQUENCE</scope>
</reference>
<accession>A0A813FYK4</accession>
<evidence type="ECO:0000313" key="2">
    <source>
        <dbReference type="Proteomes" id="UP000654075"/>
    </source>
</evidence>
<proteinExistence type="predicted"/>
<sequence>SASALSVAAYSLAKASKQGRLTFQNFIAAICCFPSSGVEEAPRTDESSPGESSPRQARCLVCLAQGSGPRAWRTVVLRGVLLLILPSSHEDEPPSSEVNASVVEHALCVANASVRLEGSL</sequence>